<dbReference type="InterPro" id="IPR029063">
    <property type="entry name" value="SAM-dependent_MTases_sf"/>
</dbReference>
<reference evidence="3 4" key="1">
    <citation type="journal article" date="2019" name="Nat. Microbiol.">
        <title>Mediterranean grassland soil C-N compound turnover is dependent on rainfall and depth, and is mediated by genomically divergent microorganisms.</title>
        <authorList>
            <person name="Diamond S."/>
            <person name="Andeer P.F."/>
            <person name="Li Z."/>
            <person name="Crits-Christoph A."/>
            <person name="Burstein D."/>
            <person name="Anantharaman K."/>
            <person name="Lane K.R."/>
            <person name="Thomas B.C."/>
            <person name="Pan C."/>
            <person name="Northen T.R."/>
            <person name="Banfield J.F."/>
        </authorList>
    </citation>
    <scope>NUCLEOTIDE SEQUENCE [LARGE SCALE GENOMIC DNA]</scope>
    <source>
        <strain evidence="3">WS_3</strain>
    </source>
</reference>
<dbReference type="CDD" id="cd02440">
    <property type="entry name" value="AdoMet_MTases"/>
    <property type="match status" value="1"/>
</dbReference>
<comment type="caution">
    <text evidence="3">The sequence shown here is derived from an EMBL/GenBank/DDBJ whole genome shotgun (WGS) entry which is preliminary data.</text>
</comment>
<evidence type="ECO:0000313" key="4">
    <source>
        <dbReference type="Proteomes" id="UP000320184"/>
    </source>
</evidence>
<evidence type="ECO:0000259" key="2">
    <source>
        <dbReference type="Pfam" id="PF08241"/>
    </source>
</evidence>
<dbReference type="PANTHER" id="PTHR43861">
    <property type="entry name" value="TRANS-ACONITATE 2-METHYLTRANSFERASE-RELATED"/>
    <property type="match status" value="1"/>
</dbReference>
<evidence type="ECO:0000256" key="1">
    <source>
        <dbReference type="SAM" id="MobiDB-lite"/>
    </source>
</evidence>
<organism evidence="3 4">
    <name type="scientific">Eiseniibacteriota bacterium</name>
    <dbReference type="NCBI Taxonomy" id="2212470"/>
    <lineage>
        <taxon>Bacteria</taxon>
        <taxon>Candidatus Eiseniibacteriota</taxon>
    </lineage>
</organism>
<accession>A0A538SG71</accession>
<keyword evidence="3" id="KW-0808">Transferase</keyword>
<dbReference type="Proteomes" id="UP000320184">
    <property type="component" value="Unassembled WGS sequence"/>
</dbReference>
<name>A0A538SG71_UNCEI</name>
<dbReference type="Gene3D" id="3.40.50.150">
    <property type="entry name" value="Vaccinia Virus protein VP39"/>
    <property type="match status" value="1"/>
</dbReference>
<feature type="domain" description="Methyltransferase type 11" evidence="2">
    <location>
        <begin position="35"/>
        <end position="124"/>
    </location>
</feature>
<gene>
    <name evidence="3" type="ORF">E6K73_07910</name>
</gene>
<dbReference type="AlphaFoldDB" id="A0A538SG71"/>
<dbReference type="Pfam" id="PF08241">
    <property type="entry name" value="Methyltransf_11"/>
    <property type="match status" value="1"/>
</dbReference>
<protein>
    <submittedName>
        <fullName evidence="3">Class I SAM-dependent methyltransferase</fullName>
    </submittedName>
</protein>
<dbReference type="EMBL" id="VBOT01000101">
    <property type="protein sequence ID" value="TMQ50374.1"/>
    <property type="molecule type" value="Genomic_DNA"/>
</dbReference>
<keyword evidence="3" id="KW-0489">Methyltransferase</keyword>
<dbReference type="InterPro" id="IPR013216">
    <property type="entry name" value="Methyltransf_11"/>
</dbReference>
<dbReference type="GO" id="GO:0032259">
    <property type="term" value="P:methylation"/>
    <property type="evidence" value="ECO:0007669"/>
    <property type="project" value="UniProtKB-KW"/>
</dbReference>
<dbReference type="GO" id="GO:0008757">
    <property type="term" value="F:S-adenosylmethionine-dependent methyltransferase activity"/>
    <property type="evidence" value="ECO:0007669"/>
    <property type="project" value="InterPro"/>
</dbReference>
<dbReference type="SUPFAM" id="SSF53335">
    <property type="entry name" value="S-adenosyl-L-methionine-dependent methyltransferases"/>
    <property type="match status" value="1"/>
</dbReference>
<feature type="region of interest" description="Disordered" evidence="1">
    <location>
        <begin position="163"/>
        <end position="185"/>
    </location>
</feature>
<proteinExistence type="predicted"/>
<sequence>MRLHTEWLSYLRALRRREVELAFRWCPPGVFANALELGAGDGYQASLLARYASRLVSTDYDRSILSRAATPSVQFMVCDAEQLERYFKPRQFDLVFSSNVMEHLPDPGRALAGISRVLTDEGITIHVMPTRFWKLCHVALHIPHVLARALERTSDEGLAKTLARERAKGTDPEQSGSLGPANNPKTARRVRSLLSRLLSPDPHGVSATHTMEFRAFGKERWIREFAAAGLDVVAVLKGPVCSGYGFGLNRFRLMLEKAGFASEYAYVAVKRGAKSPWAHHFQGA</sequence>
<evidence type="ECO:0000313" key="3">
    <source>
        <dbReference type="EMBL" id="TMQ50374.1"/>
    </source>
</evidence>